<dbReference type="Gene3D" id="3.30.9.10">
    <property type="entry name" value="D-Amino Acid Oxidase, subunit A, domain 2"/>
    <property type="match status" value="1"/>
</dbReference>
<gene>
    <name evidence="3" type="ORF">BHC47_04550</name>
</gene>
<dbReference type="GO" id="GO:0005737">
    <property type="term" value="C:cytoplasm"/>
    <property type="evidence" value="ECO:0007669"/>
    <property type="project" value="TreeGrafter"/>
</dbReference>
<evidence type="ECO:0000313" key="3">
    <source>
        <dbReference type="EMBL" id="PIT62369.1"/>
    </source>
</evidence>
<evidence type="ECO:0000259" key="2">
    <source>
        <dbReference type="Pfam" id="PF01266"/>
    </source>
</evidence>
<evidence type="ECO:0000313" key="4">
    <source>
        <dbReference type="Proteomes" id="UP000231094"/>
    </source>
</evidence>
<dbReference type="InterPro" id="IPR036188">
    <property type="entry name" value="FAD/NAD-bd_sf"/>
</dbReference>
<accession>A0A2N9Y402</accession>
<sequence length="438" mass="48848">MSTHIPPDTERIDSYYTASCNDHSHYPSLKGTVEVETCIIGGGLSGIGTALPLAQQQHSIALIEAAQIGYGASGRNGGQVIYGYAAEMSNLASMIGLKNAQTLWQWSREAVTLIEQQIQTYQISCDWQRGYAHAAIRPRQLRALTEWVKEAAEHYHFHDYEVWNSNQLQQQLASERYTGAIFDHQAGHLHPLNYLLGLARAAARAGALLFEHSPMLSLETWQHGYRITTPNGNIIAKNLVIAVNAFTRSLRQAPIKALEAKILPVGTYMIATQPFGERAQQLIKNNMAVCDTRFVLDYYRLSADNRLLFGGKVNYSGREPGRLQLIQSMRRDMLKVFPQLAEAKIDYVWGGLVDISMNRLPHFGRLNPQLYFLQGFSGHGLAAAGMGGQIIAEAISGDNSRLNMFEKIIHHNFPGGSLLRLPIQWVGTGYYRLKDLLP</sequence>
<protein>
    <submittedName>
        <fullName evidence="3">Oxidoreductase</fullName>
    </submittedName>
</protein>
<dbReference type="Pfam" id="PF01266">
    <property type="entry name" value="DAO"/>
    <property type="match status" value="1"/>
</dbReference>
<dbReference type="PANTHER" id="PTHR13847:SF281">
    <property type="entry name" value="FAD DEPENDENT OXIDOREDUCTASE DOMAIN-CONTAINING PROTEIN"/>
    <property type="match status" value="1"/>
</dbReference>
<dbReference type="AlphaFoldDB" id="A0A2N9Y402"/>
<keyword evidence="1" id="KW-0560">Oxidoreductase</keyword>
<organism evidence="3 4">
    <name type="scientific">Snodgrassella alvi</name>
    <dbReference type="NCBI Taxonomy" id="1196083"/>
    <lineage>
        <taxon>Bacteria</taxon>
        <taxon>Pseudomonadati</taxon>
        <taxon>Pseudomonadota</taxon>
        <taxon>Betaproteobacteria</taxon>
        <taxon>Neisseriales</taxon>
        <taxon>Neisseriaceae</taxon>
        <taxon>Snodgrassella</taxon>
    </lineage>
</organism>
<dbReference type="Gene3D" id="3.50.50.60">
    <property type="entry name" value="FAD/NAD(P)-binding domain"/>
    <property type="match status" value="1"/>
</dbReference>
<dbReference type="Proteomes" id="UP000231094">
    <property type="component" value="Unassembled WGS sequence"/>
</dbReference>
<dbReference type="SUPFAM" id="SSF51905">
    <property type="entry name" value="FAD/NAD(P)-binding domain"/>
    <property type="match status" value="1"/>
</dbReference>
<dbReference type="GO" id="GO:0016491">
    <property type="term" value="F:oxidoreductase activity"/>
    <property type="evidence" value="ECO:0007669"/>
    <property type="project" value="UniProtKB-KW"/>
</dbReference>
<evidence type="ECO:0000256" key="1">
    <source>
        <dbReference type="ARBA" id="ARBA00023002"/>
    </source>
</evidence>
<dbReference type="EMBL" id="MEIV01000051">
    <property type="protein sequence ID" value="PIT62369.1"/>
    <property type="molecule type" value="Genomic_DNA"/>
</dbReference>
<reference evidence="3 4" key="1">
    <citation type="journal article" date="2017" name="MBio">
        <title>Type VI secretion-mediated competition in the bee gut microbiome.</title>
        <authorList>
            <person name="Steele M.I."/>
            <person name="Kwong W.K."/>
            <person name="Powell J.E."/>
            <person name="Whiteley M."/>
            <person name="Moran N.A."/>
        </authorList>
    </citation>
    <scope>NUCLEOTIDE SEQUENCE [LARGE SCALE GENOMIC DNA]</scope>
    <source>
        <strain evidence="3 4">PEB0171</strain>
    </source>
</reference>
<dbReference type="InterPro" id="IPR006076">
    <property type="entry name" value="FAD-dep_OxRdtase"/>
</dbReference>
<name>A0A2N9Y402_9NEIS</name>
<proteinExistence type="predicted"/>
<dbReference type="PANTHER" id="PTHR13847">
    <property type="entry name" value="SARCOSINE DEHYDROGENASE-RELATED"/>
    <property type="match status" value="1"/>
</dbReference>
<comment type="caution">
    <text evidence="3">The sequence shown here is derived from an EMBL/GenBank/DDBJ whole genome shotgun (WGS) entry which is preliminary data.</text>
</comment>
<dbReference type="RefSeq" id="WP_100115497.1">
    <property type="nucleotide sequence ID" value="NZ_MEIV01000051.1"/>
</dbReference>
<feature type="domain" description="FAD dependent oxidoreductase" evidence="2">
    <location>
        <begin position="37"/>
        <end position="393"/>
    </location>
</feature>